<evidence type="ECO:0000313" key="2">
    <source>
        <dbReference type="EMBL" id="EEG53516.1"/>
    </source>
</evidence>
<dbReference type="Gene3D" id="3.40.30.10">
    <property type="entry name" value="Glutaredoxin"/>
    <property type="match status" value="1"/>
</dbReference>
<name>C0D561_9FIRM</name>
<gene>
    <name evidence="2" type="ORF">CLOSTASPAR_04407</name>
</gene>
<comment type="caution">
    <text evidence="2">The sequence shown here is derived from an EMBL/GenBank/DDBJ whole genome shotgun (WGS) entry which is preliminary data.</text>
</comment>
<proteinExistence type="predicted"/>
<dbReference type="InterPro" id="IPR002109">
    <property type="entry name" value="Glutaredoxin"/>
</dbReference>
<organism evidence="2 3">
    <name type="scientific">[Clostridium] asparagiforme DSM 15981</name>
    <dbReference type="NCBI Taxonomy" id="518636"/>
    <lineage>
        <taxon>Bacteria</taxon>
        <taxon>Bacillati</taxon>
        <taxon>Bacillota</taxon>
        <taxon>Clostridia</taxon>
        <taxon>Lachnospirales</taxon>
        <taxon>Lachnospiraceae</taxon>
        <taxon>Enterocloster</taxon>
    </lineage>
</organism>
<accession>C0D561</accession>
<protein>
    <recommendedName>
        <fullName evidence="1">Glutaredoxin domain-containing protein</fullName>
    </recommendedName>
</protein>
<dbReference type="EMBL" id="ACCJ01000360">
    <property type="protein sequence ID" value="EEG53516.1"/>
    <property type="molecule type" value="Genomic_DNA"/>
</dbReference>
<dbReference type="InterPro" id="IPR036249">
    <property type="entry name" value="Thioredoxin-like_sf"/>
</dbReference>
<reference evidence="2 3" key="1">
    <citation type="submission" date="2009-01" db="EMBL/GenBank/DDBJ databases">
        <authorList>
            <person name="Fulton L."/>
            <person name="Clifton S."/>
            <person name="Fulton B."/>
            <person name="Xu J."/>
            <person name="Minx P."/>
            <person name="Pepin K.H."/>
            <person name="Johnson M."/>
            <person name="Bhonagiri V."/>
            <person name="Nash W.E."/>
            <person name="Mardis E.R."/>
            <person name="Wilson R.K."/>
        </authorList>
    </citation>
    <scope>NUCLEOTIDE SEQUENCE [LARGE SCALE GENOMIC DNA]</scope>
    <source>
        <strain evidence="2 3">DSM 15981</strain>
    </source>
</reference>
<feature type="domain" description="Glutaredoxin" evidence="1">
    <location>
        <begin position="6"/>
        <end position="43"/>
    </location>
</feature>
<dbReference type="Pfam" id="PF00462">
    <property type="entry name" value="Glutaredoxin"/>
    <property type="match status" value="1"/>
</dbReference>
<keyword evidence="3" id="KW-1185">Reference proteome</keyword>
<dbReference type="Proteomes" id="UP000004756">
    <property type="component" value="Unassembled WGS sequence"/>
</dbReference>
<dbReference type="AlphaFoldDB" id="C0D561"/>
<evidence type="ECO:0000313" key="3">
    <source>
        <dbReference type="Proteomes" id="UP000004756"/>
    </source>
</evidence>
<sequence>MTMKFYGSHLCPDCEAAQEVLDREKIPYEYVDITGSMANLKEFLKLRDRLPLYQDARVEGFVGIPSFVKDDGTITRDVEEAMG</sequence>
<evidence type="ECO:0000259" key="1">
    <source>
        <dbReference type="Pfam" id="PF00462"/>
    </source>
</evidence>
<dbReference type="SUPFAM" id="SSF52833">
    <property type="entry name" value="Thioredoxin-like"/>
    <property type="match status" value="1"/>
</dbReference>
<reference evidence="2 3" key="2">
    <citation type="submission" date="2009-02" db="EMBL/GenBank/DDBJ databases">
        <title>Draft genome sequence of Clostridium asparagiforme (DSM 15981).</title>
        <authorList>
            <person name="Sudarsanam P."/>
            <person name="Ley R."/>
            <person name="Guruge J."/>
            <person name="Turnbaugh P.J."/>
            <person name="Mahowald M."/>
            <person name="Liep D."/>
            <person name="Gordon J."/>
        </authorList>
    </citation>
    <scope>NUCLEOTIDE SEQUENCE [LARGE SCALE GENOMIC DNA]</scope>
    <source>
        <strain evidence="2 3">DSM 15981</strain>
    </source>
</reference>
<dbReference type="HOGENOM" id="CLU_159829_0_1_9"/>